<dbReference type="GO" id="GO:0006352">
    <property type="term" value="P:DNA-templated transcription initiation"/>
    <property type="evidence" value="ECO:0007669"/>
    <property type="project" value="InterPro"/>
</dbReference>
<dbReference type="InterPro" id="IPR036388">
    <property type="entry name" value="WH-like_DNA-bd_sf"/>
</dbReference>
<dbReference type="GO" id="GO:0016987">
    <property type="term" value="F:sigma factor activity"/>
    <property type="evidence" value="ECO:0007669"/>
    <property type="project" value="UniProtKB-KW"/>
</dbReference>
<dbReference type="InterPro" id="IPR013325">
    <property type="entry name" value="RNA_pol_sigma_r2"/>
</dbReference>
<dbReference type="InterPro" id="IPR014284">
    <property type="entry name" value="RNA_pol_sigma-70_dom"/>
</dbReference>
<name>A0A940X0Q9_9BACI</name>
<dbReference type="PANTHER" id="PTHR30385">
    <property type="entry name" value="SIGMA FACTOR F FLAGELLAR"/>
    <property type="match status" value="1"/>
</dbReference>
<keyword evidence="1" id="KW-0805">Transcription regulation</keyword>
<dbReference type="SUPFAM" id="SSF88946">
    <property type="entry name" value="Sigma2 domain of RNA polymerase sigma factors"/>
    <property type="match status" value="1"/>
</dbReference>
<feature type="domain" description="HTH luxR-type" evidence="5">
    <location>
        <begin position="109"/>
        <end position="155"/>
    </location>
</feature>
<evidence type="ECO:0000256" key="3">
    <source>
        <dbReference type="ARBA" id="ARBA00023125"/>
    </source>
</evidence>
<dbReference type="Proteomes" id="UP000678228">
    <property type="component" value="Unassembled WGS sequence"/>
</dbReference>
<dbReference type="SUPFAM" id="SSF88659">
    <property type="entry name" value="Sigma3 and sigma4 domains of RNA polymerase sigma factors"/>
    <property type="match status" value="1"/>
</dbReference>
<dbReference type="Pfam" id="PF04542">
    <property type="entry name" value="Sigma70_r2"/>
    <property type="match status" value="1"/>
</dbReference>
<dbReference type="NCBIfam" id="NF005248">
    <property type="entry name" value="PRK06759.1"/>
    <property type="match status" value="1"/>
</dbReference>
<dbReference type="InterPro" id="IPR000792">
    <property type="entry name" value="Tscrpt_reg_LuxR_C"/>
</dbReference>
<comment type="caution">
    <text evidence="7">The sequence shown here is derived from an EMBL/GenBank/DDBJ whole genome shotgun (WGS) entry which is preliminary data.</text>
</comment>
<keyword evidence="4" id="KW-0804">Transcription</keyword>
<feature type="domain" description="RNA polymerase sigma-70 region 2" evidence="6">
    <location>
        <begin position="13"/>
        <end position="74"/>
    </location>
</feature>
<protein>
    <submittedName>
        <fullName evidence="7">Sigma-70 family RNA polymerase sigma factor</fullName>
    </submittedName>
</protein>
<keyword evidence="8" id="KW-1185">Reference proteome</keyword>
<dbReference type="InterPro" id="IPR007627">
    <property type="entry name" value="RNA_pol_sigma70_r2"/>
</dbReference>
<evidence type="ECO:0000256" key="2">
    <source>
        <dbReference type="ARBA" id="ARBA00023082"/>
    </source>
</evidence>
<dbReference type="Gene3D" id="1.10.10.10">
    <property type="entry name" value="Winged helix-like DNA-binding domain superfamily/Winged helix DNA-binding domain"/>
    <property type="match status" value="1"/>
</dbReference>
<dbReference type="RefSeq" id="WP_210599030.1">
    <property type="nucleotide sequence ID" value="NZ_JAGKSQ010000010.1"/>
</dbReference>
<organism evidence="7 8">
    <name type="scientific">Halalkalibacter suaedae</name>
    <dbReference type="NCBI Taxonomy" id="2822140"/>
    <lineage>
        <taxon>Bacteria</taxon>
        <taxon>Bacillati</taxon>
        <taxon>Bacillota</taxon>
        <taxon>Bacilli</taxon>
        <taxon>Bacillales</taxon>
        <taxon>Bacillaceae</taxon>
        <taxon>Halalkalibacter</taxon>
    </lineage>
</organism>
<dbReference type="InterPro" id="IPR013324">
    <property type="entry name" value="RNA_pol_sigma_r3/r4-like"/>
</dbReference>
<reference evidence="7" key="1">
    <citation type="submission" date="2021-03" db="EMBL/GenBank/DDBJ databases">
        <title>Bacillus suaedae sp. nov., isolated from Suaeda aralocaspica.</title>
        <authorList>
            <person name="Lei R.F.R."/>
        </authorList>
    </citation>
    <scope>NUCLEOTIDE SEQUENCE</scope>
    <source>
        <strain evidence="7">YZJH907-2</strain>
    </source>
</reference>
<dbReference type="AlphaFoldDB" id="A0A940X0Q9"/>
<evidence type="ECO:0000259" key="5">
    <source>
        <dbReference type="Pfam" id="PF00196"/>
    </source>
</evidence>
<dbReference type="Gene3D" id="1.10.1740.10">
    <property type="match status" value="1"/>
</dbReference>
<dbReference type="NCBIfam" id="TIGR02937">
    <property type="entry name" value="sigma70-ECF"/>
    <property type="match status" value="1"/>
</dbReference>
<sequence>MIDFQEVSVQFEPLIRGQIKKLNLYRSYDEYYQLGLIALWEACQRFDPEKGAFEAFALHTVRGHMLMQLKREKRFSDRHFLGDDAMQAVESVVAIEPEDLQLFDDYLNHLSERERAWFIEAIVQGKKPAMIASEYQVSVNTVSTWRKNALKKLRVLVKQ</sequence>
<dbReference type="EMBL" id="JAGKSQ010000010">
    <property type="protein sequence ID" value="MBP3953175.1"/>
    <property type="molecule type" value="Genomic_DNA"/>
</dbReference>
<gene>
    <name evidence="7" type="ORF">J7W16_18795</name>
</gene>
<evidence type="ECO:0000259" key="6">
    <source>
        <dbReference type="Pfam" id="PF04542"/>
    </source>
</evidence>
<dbReference type="GO" id="GO:0003677">
    <property type="term" value="F:DNA binding"/>
    <property type="evidence" value="ECO:0007669"/>
    <property type="project" value="UniProtKB-KW"/>
</dbReference>
<keyword evidence="2" id="KW-0731">Sigma factor</keyword>
<keyword evidence="3" id="KW-0238">DNA-binding</keyword>
<proteinExistence type="predicted"/>
<evidence type="ECO:0000256" key="4">
    <source>
        <dbReference type="ARBA" id="ARBA00023163"/>
    </source>
</evidence>
<evidence type="ECO:0000256" key="1">
    <source>
        <dbReference type="ARBA" id="ARBA00023015"/>
    </source>
</evidence>
<evidence type="ECO:0000313" key="8">
    <source>
        <dbReference type="Proteomes" id="UP000678228"/>
    </source>
</evidence>
<accession>A0A940X0Q9</accession>
<dbReference type="Pfam" id="PF00196">
    <property type="entry name" value="GerE"/>
    <property type="match status" value="1"/>
</dbReference>
<evidence type="ECO:0000313" key="7">
    <source>
        <dbReference type="EMBL" id="MBP3953175.1"/>
    </source>
</evidence>
<dbReference type="PANTHER" id="PTHR30385:SF4">
    <property type="entry name" value="RNA POLYMERASE SIGMA-E FACTOR"/>
    <property type="match status" value="1"/>
</dbReference>